<evidence type="ECO:0000313" key="2">
    <source>
        <dbReference type="Proteomes" id="UP001345219"/>
    </source>
</evidence>
<organism evidence="1 2">
    <name type="scientific">Trapa incisa</name>
    <dbReference type="NCBI Taxonomy" id="236973"/>
    <lineage>
        <taxon>Eukaryota</taxon>
        <taxon>Viridiplantae</taxon>
        <taxon>Streptophyta</taxon>
        <taxon>Embryophyta</taxon>
        <taxon>Tracheophyta</taxon>
        <taxon>Spermatophyta</taxon>
        <taxon>Magnoliopsida</taxon>
        <taxon>eudicotyledons</taxon>
        <taxon>Gunneridae</taxon>
        <taxon>Pentapetalae</taxon>
        <taxon>rosids</taxon>
        <taxon>malvids</taxon>
        <taxon>Myrtales</taxon>
        <taxon>Lythraceae</taxon>
        <taxon>Trapa</taxon>
    </lineage>
</organism>
<proteinExistence type="predicted"/>
<name>A0AAN7JN60_9MYRT</name>
<gene>
    <name evidence="1" type="ORF">SAY87_004058</name>
</gene>
<dbReference type="AlphaFoldDB" id="A0AAN7JN60"/>
<evidence type="ECO:0000313" key="1">
    <source>
        <dbReference type="EMBL" id="KAK4750576.1"/>
    </source>
</evidence>
<sequence length="74" mass="8632">MGIHWRHDMLFHMPPEVQECVHKSNMERTGLDCQDQEGYSDVAVKHHFSKKNLKLLSHRAGTAMLSELNLKFNK</sequence>
<accession>A0AAN7JN60</accession>
<reference evidence="1 2" key="1">
    <citation type="journal article" date="2023" name="Hortic Res">
        <title>Pangenome of water caltrop reveals structural variations and asymmetric subgenome divergence after allopolyploidization.</title>
        <authorList>
            <person name="Zhang X."/>
            <person name="Chen Y."/>
            <person name="Wang L."/>
            <person name="Yuan Y."/>
            <person name="Fang M."/>
            <person name="Shi L."/>
            <person name="Lu R."/>
            <person name="Comes H.P."/>
            <person name="Ma Y."/>
            <person name="Chen Y."/>
            <person name="Huang G."/>
            <person name="Zhou Y."/>
            <person name="Zheng Z."/>
            <person name="Qiu Y."/>
        </authorList>
    </citation>
    <scope>NUCLEOTIDE SEQUENCE [LARGE SCALE GENOMIC DNA]</scope>
    <source>
        <tissue evidence="1">Roots</tissue>
    </source>
</reference>
<protein>
    <submittedName>
        <fullName evidence="1">Uncharacterized protein</fullName>
    </submittedName>
</protein>
<comment type="caution">
    <text evidence="1">The sequence shown here is derived from an EMBL/GenBank/DDBJ whole genome shotgun (WGS) entry which is preliminary data.</text>
</comment>
<dbReference type="Proteomes" id="UP001345219">
    <property type="component" value="Chromosome 4"/>
</dbReference>
<dbReference type="EMBL" id="JAXIOK010000017">
    <property type="protein sequence ID" value="KAK4750576.1"/>
    <property type="molecule type" value="Genomic_DNA"/>
</dbReference>
<keyword evidence="2" id="KW-1185">Reference proteome</keyword>